<evidence type="ECO:0000256" key="2">
    <source>
        <dbReference type="SAM" id="MobiDB-lite"/>
    </source>
</evidence>
<evidence type="ECO:0000313" key="6">
    <source>
        <dbReference type="Proteomes" id="UP000663855"/>
    </source>
</evidence>
<proteinExistence type="predicted"/>
<dbReference type="SMART" id="SM00239">
    <property type="entry name" value="C2"/>
    <property type="match status" value="1"/>
</dbReference>
<dbReference type="PANTHER" id="PTHR21623:SF2">
    <property type="entry name" value="COILED-COIL DOMAIN-CONTAINING PROTEIN 33"/>
    <property type="match status" value="1"/>
</dbReference>
<dbReference type="InterPro" id="IPR000008">
    <property type="entry name" value="C2_dom"/>
</dbReference>
<feature type="region of interest" description="Disordered" evidence="2">
    <location>
        <begin position="391"/>
        <end position="422"/>
    </location>
</feature>
<name>A0A814F803_9BILA</name>
<sequence length="764" mass="87691">MATAKYSALFPHVAPRCKELIHILVHGAANLPNINNRSPRCYVTTQTKATLEEGEIGETINATNFIEGVSPQWNEMIYADIAEDKSLSEELIIFIIDEPTGKKIVEHRFQWQNFEPFYQYHINLQQPLQQTSQTTCLYISMMRKLSSLSKESIRYFGLEALLNGFDSPITENLSIYAVTRIVSDFKAYRQNYLLNEKNEHRGIEFKPIVSANGQDLLLPEYSYDGYPQISLASKRSKIPIWKHDFLFCHQNEKDNMFTSNASAIILEFYPYQNIANSKNWRISGLLGWTAIILDERLMNALTSTFGSEGMRTEGLLIHSDGDLAAESSKYLTAEMLFRIVTERHPTRNLLLPTNSNMPALPSYFNPNGQQNDVEPLYIQAPVTKKSFLPSIQTSSASSSAPQPPPPPTPPRPAAHVARSPIPAPQPTFLAAPYYQPPPHYEYQQPIQVQQPVQVQQTATPSDKTRYRIPRINPYDLDDLPTEYRAMLGTNYPPRRDDDIEGWFDYFEREVGKYKQAIRRVIQDVMQLRDQHKTLTAANTDLRAKLENFDRKKKVFIEILEGDKIDKAKIQDIYNRLSAKISAQSLELKENYAKINSYEKELTRRGELRAQYDALVRTSQAREVEMKLIQQRLGKADGLEETVRRQELVIEKLEAMINNYMKQKRSGGAFNDVDRKFLSEHAALGLETQQLQRRLSNGRNTTLVNNHREDLVQQNLIYQQELANLKARFQENTSAWGREKADLLSKLEDVEATSATPRTRKSKPY</sequence>
<evidence type="ECO:0000313" key="4">
    <source>
        <dbReference type="EMBL" id="CAF0979538.1"/>
    </source>
</evidence>
<accession>A0A814F803</accession>
<dbReference type="Proteomes" id="UP000663834">
    <property type="component" value="Unassembled WGS sequence"/>
</dbReference>
<dbReference type="GO" id="GO:0005777">
    <property type="term" value="C:peroxisome"/>
    <property type="evidence" value="ECO:0007669"/>
    <property type="project" value="TreeGrafter"/>
</dbReference>
<dbReference type="InterPro" id="IPR035892">
    <property type="entry name" value="C2_domain_sf"/>
</dbReference>
<gene>
    <name evidence="4" type="ORF">CJN711_LOCUS1288</name>
    <name evidence="5" type="ORF">KQP761_LOCUS4731</name>
</gene>
<reference evidence="4" key="1">
    <citation type="submission" date="2021-02" db="EMBL/GenBank/DDBJ databases">
        <authorList>
            <person name="Nowell W R."/>
        </authorList>
    </citation>
    <scope>NUCLEOTIDE SEQUENCE</scope>
</reference>
<protein>
    <recommendedName>
        <fullName evidence="3">C2 domain-containing protein</fullName>
    </recommendedName>
</protein>
<dbReference type="EMBL" id="CAJNOW010000984">
    <property type="protein sequence ID" value="CAF1300232.1"/>
    <property type="molecule type" value="Genomic_DNA"/>
</dbReference>
<comment type="caution">
    <text evidence="4">The sequence shown here is derived from an EMBL/GenBank/DDBJ whole genome shotgun (WGS) entry which is preliminary data.</text>
</comment>
<evidence type="ECO:0000256" key="1">
    <source>
        <dbReference type="SAM" id="Coils"/>
    </source>
</evidence>
<dbReference type="AlphaFoldDB" id="A0A814F803"/>
<feature type="compositionally biased region" description="Pro residues" evidence="2">
    <location>
        <begin position="401"/>
        <end position="412"/>
    </location>
</feature>
<dbReference type="OrthoDB" id="552574at2759"/>
<keyword evidence="1" id="KW-0175">Coiled coil</keyword>
<feature type="domain" description="C2" evidence="3">
    <location>
        <begin position="20"/>
        <end position="123"/>
    </location>
</feature>
<dbReference type="SUPFAM" id="SSF49562">
    <property type="entry name" value="C2 domain (Calcium/lipid-binding domain, CaLB)"/>
    <property type="match status" value="1"/>
</dbReference>
<dbReference type="EMBL" id="CAJNOV010000090">
    <property type="protein sequence ID" value="CAF0979538.1"/>
    <property type="molecule type" value="Genomic_DNA"/>
</dbReference>
<evidence type="ECO:0000313" key="5">
    <source>
        <dbReference type="EMBL" id="CAF1300232.1"/>
    </source>
</evidence>
<dbReference type="PANTHER" id="PTHR21623">
    <property type="entry name" value="SPERIOLIN-BINDING FACTOR"/>
    <property type="match status" value="1"/>
</dbReference>
<dbReference type="InterPro" id="IPR039889">
    <property type="entry name" value="CCD33"/>
</dbReference>
<feature type="coiled-coil region" evidence="1">
    <location>
        <begin position="635"/>
        <end position="662"/>
    </location>
</feature>
<organism evidence="4 6">
    <name type="scientific">Rotaria magnacalcarata</name>
    <dbReference type="NCBI Taxonomy" id="392030"/>
    <lineage>
        <taxon>Eukaryota</taxon>
        <taxon>Metazoa</taxon>
        <taxon>Spiralia</taxon>
        <taxon>Gnathifera</taxon>
        <taxon>Rotifera</taxon>
        <taxon>Eurotatoria</taxon>
        <taxon>Bdelloidea</taxon>
        <taxon>Philodinida</taxon>
        <taxon>Philodinidae</taxon>
        <taxon>Rotaria</taxon>
    </lineage>
</organism>
<dbReference type="Proteomes" id="UP000663855">
    <property type="component" value="Unassembled WGS sequence"/>
</dbReference>
<feature type="compositionally biased region" description="Low complexity" evidence="2">
    <location>
        <begin position="391"/>
        <end position="400"/>
    </location>
</feature>
<evidence type="ECO:0000259" key="3">
    <source>
        <dbReference type="SMART" id="SM00239"/>
    </source>
</evidence>